<proteinExistence type="predicted"/>
<organism evidence="4">
    <name type="scientific">Chromera velia CCMP2878</name>
    <dbReference type="NCBI Taxonomy" id="1169474"/>
    <lineage>
        <taxon>Eukaryota</taxon>
        <taxon>Sar</taxon>
        <taxon>Alveolata</taxon>
        <taxon>Colpodellida</taxon>
        <taxon>Chromeraceae</taxon>
        <taxon>Chromera</taxon>
    </lineage>
</organism>
<dbReference type="GO" id="GO:0055088">
    <property type="term" value="P:lipid homeostasis"/>
    <property type="evidence" value="ECO:0007669"/>
    <property type="project" value="InterPro"/>
</dbReference>
<dbReference type="AlphaFoldDB" id="A0A0G4HZA9"/>
<dbReference type="GO" id="GO:0031965">
    <property type="term" value="C:nuclear membrane"/>
    <property type="evidence" value="ECO:0007669"/>
    <property type="project" value="InterPro"/>
</dbReference>
<feature type="region of interest" description="Disordered" evidence="1">
    <location>
        <begin position="280"/>
        <end position="309"/>
    </location>
</feature>
<evidence type="ECO:0000259" key="3">
    <source>
        <dbReference type="SMART" id="SM01042"/>
    </source>
</evidence>
<keyword evidence="2" id="KW-0812">Transmembrane</keyword>
<name>A0A0G4HZA9_9ALVE</name>
<feature type="transmembrane region" description="Helical" evidence="2">
    <location>
        <begin position="194"/>
        <end position="219"/>
    </location>
</feature>
<dbReference type="EMBL" id="CDMZ01004485">
    <property type="protein sequence ID" value="CEM49881.1"/>
    <property type="molecule type" value="Genomic_DNA"/>
</dbReference>
<evidence type="ECO:0000256" key="2">
    <source>
        <dbReference type="SAM" id="Phobius"/>
    </source>
</evidence>
<feature type="compositionally biased region" description="Low complexity" evidence="1">
    <location>
        <begin position="226"/>
        <end position="238"/>
    </location>
</feature>
<evidence type="ECO:0000313" key="4">
    <source>
        <dbReference type="EMBL" id="CEM49881.1"/>
    </source>
</evidence>
<dbReference type="SMART" id="SM01042">
    <property type="entry name" value="Brr6_like_C_C"/>
    <property type="match status" value="1"/>
</dbReference>
<feature type="compositionally biased region" description="Polar residues" evidence="1">
    <location>
        <begin position="293"/>
        <end position="303"/>
    </location>
</feature>
<feature type="compositionally biased region" description="Polar residues" evidence="1">
    <location>
        <begin position="398"/>
        <end position="411"/>
    </location>
</feature>
<evidence type="ECO:0000256" key="1">
    <source>
        <dbReference type="SAM" id="MobiDB-lite"/>
    </source>
</evidence>
<dbReference type="PANTHER" id="PTHR28136">
    <property type="entry name" value="NUCLEUS EXPORT PROTEIN BRR6"/>
    <property type="match status" value="1"/>
</dbReference>
<feature type="compositionally biased region" description="Basic and acidic residues" evidence="1">
    <location>
        <begin position="44"/>
        <end position="53"/>
    </location>
</feature>
<feature type="region of interest" description="Disordered" evidence="1">
    <location>
        <begin position="335"/>
        <end position="461"/>
    </location>
</feature>
<dbReference type="Pfam" id="PF10104">
    <property type="entry name" value="Brr6_like_C_C"/>
    <property type="match status" value="1"/>
</dbReference>
<dbReference type="PANTHER" id="PTHR28136:SF1">
    <property type="entry name" value="NUCLEUS EXPORT PROTEIN BRL1"/>
    <property type="match status" value="1"/>
</dbReference>
<dbReference type="InterPro" id="IPR040202">
    <property type="entry name" value="Brl1/Brr6"/>
</dbReference>
<gene>
    <name evidence="4" type="ORF">Cvel_9666</name>
</gene>
<keyword evidence="2" id="KW-1133">Transmembrane helix</keyword>
<protein>
    <recommendedName>
        <fullName evidence="3">Brl1/Brr6 domain-containing protein</fullName>
    </recommendedName>
</protein>
<feature type="transmembrane region" description="Helical" evidence="2">
    <location>
        <begin position="85"/>
        <end position="109"/>
    </location>
</feature>
<dbReference type="InterPro" id="IPR018767">
    <property type="entry name" value="Brl1/Brr6_dom"/>
</dbReference>
<feature type="compositionally biased region" description="Basic and acidic residues" evidence="1">
    <location>
        <begin position="378"/>
        <end position="390"/>
    </location>
</feature>
<dbReference type="VEuPathDB" id="CryptoDB:Cvel_9666"/>
<keyword evidence="2" id="KW-0472">Membrane</keyword>
<dbReference type="GO" id="GO:0006998">
    <property type="term" value="P:nuclear envelope organization"/>
    <property type="evidence" value="ECO:0007669"/>
    <property type="project" value="InterPro"/>
</dbReference>
<reference evidence="4" key="1">
    <citation type="submission" date="2014-11" db="EMBL/GenBank/DDBJ databases">
        <authorList>
            <person name="Otto D Thomas"/>
            <person name="Naeem Raeece"/>
        </authorList>
    </citation>
    <scope>NUCLEOTIDE SEQUENCE</scope>
</reference>
<feature type="compositionally biased region" description="Basic and acidic residues" evidence="1">
    <location>
        <begin position="243"/>
        <end position="258"/>
    </location>
</feature>
<accession>A0A0G4HZA9</accession>
<feature type="region of interest" description="Disordered" evidence="1">
    <location>
        <begin position="19"/>
        <end position="53"/>
    </location>
</feature>
<feature type="region of interest" description="Disordered" evidence="1">
    <location>
        <begin position="226"/>
        <end position="263"/>
    </location>
</feature>
<feature type="domain" description="Brl1/Brr6" evidence="3">
    <location>
        <begin position="82"/>
        <end position="216"/>
    </location>
</feature>
<sequence length="748" mass="84000">MERHLWGRSVSYGNLECASVPSENEETEGQKQNQPSKMWKVGRQRQEVSSKPLRESRLEVRGQLRQEQRGVQQVPLQLCVCVNGWIQVGFNLGVAALGLYVMWGFVWFVREDIQAKVELQLHETRNQINECANQYRLNGCATVPRVPILEEPCSAWERCMGQNPSMVSRRAAMTAQTIGEALNAAVVPIEGRTVAILSLLFLGLVVMSNLAFSIALLPLRPFPSRSSSSALESAPQSLNQTAEKGRGREGKKTEDTNRAELQTDVSRDLKLLSGLSRRHTTSELPFESHLESSAESPSMNPSLRTLPDRRHLSAPLLKRRRVSACMALPSFSFPSTREGAPVSAGISRRCEGSVHPESSGQKSLRQAEGRNVTPSSLVRKESRLCNERRGASLASDMETGQNRQSTRSHSCTPVPLHRGWRVVGDERKDQTLQSQPGSEFRRSFDDSVAGPERVQGSTGRLQMRSTSAPCFLFPSPHATASRGLPEVAHSRLDVYVFSPPAPAPWKVWVDALREYKPSFLTEERAQHERLIDAYRLRIEDDADHDLPRGIAARLLHLQQDGEIPNVSASVLDFLVFCRLAQKKHMIPEGWNWGEFLKTAEDLVIYSFDKGDAKEKWGSESFFAMGSLRSMATEVYGRAFGDNSKAEEGDMLGEEWEWQSALFSEGVRWDQIENLGDPPRTCARLDSESENDAADDEEEVKMIELDEDLFENVGGYDAWNRLARRVMENDESVLENNRDFVGLHEEFVF</sequence>